<proteinExistence type="predicted"/>
<dbReference type="RefSeq" id="XP_066675565.1">
    <property type="nucleotide sequence ID" value="XM_066805792.1"/>
</dbReference>
<dbReference type="InterPro" id="IPR001506">
    <property type="entry name" value="Peptidase_M12A"/>
</dbReference>
<keyword evidence="1" id="KW-0482">Metalloprotease</keyword>
<evidence type="ECO:0000313" key="3">
    <source>
        <dbReference type="EMBL" id="KAK8094792.1"/>
    </source>
</evidence>
<dbReference type="SMART" id="SM00235">
    <property type="entry name" value="ZnMc"/>
    <property type="match status" value="1"/>
</dbReference>
<comment type="cofactor">
    <cofactor evidence="1">
        <name>Zn(2+)</name>
        <dbReference type="ChEBI" id="CHEBI:29105"/>
    </cofactor>
    <text evidence="1">Binds 1 zinc ion per subunit.</text>
</comment>
<dbReference type="InterPro" id="IPR024079">
    <property type="entry name" value="MetalloPept_cat_dom_sf"/>
</dbReference>
<dbReference type="Gene3D" id="3.40.390.10">
    <property type="entry name" value="Collagenase (Catalytic Domain)"/>
    <property type="match status" value="1"/>
</dbReference>
<dbReference type="Proteomes" id="UP001433268">
    <property type="component" value="Unassembled WGS sequence"/>
</dbReference>
<name>A0ABR1XDT3_9PEZI</name>
<reference evidence="3 4" key="1">
    <citation type="submission" date="2023-01" db="EMBL/GenBank/DDBJ databases">
        <title>Analysis of 21 Apiospora genomes using comparative genomics revels a genus with tremendous synthesis potential of carbohydrate active enzymes and secondary metabolites.</title>
        <authorList>
            <person name="Sorensen T."/>
        </authorList>
    </citation>
    <scope>NUCLEOTIDE SEQUENCE [LARGE SCALE GENOMIC DNA]</scope>
    <source>
        <strain evidence="3 4">CBS 114990</strain>
    </source>
</reference>
<keyword evidence="1" id="KW-0862">Zinc</keyword>
<sequence length="289" mass="33765">MARDNKSTDKAFPWKQDQRWPSSQRHLAVRFLNGTTEQKQLVKTVVKEDYNTIPMHIRFTFLRSHSTSGSDIRVKFTNSGRSWSLTGTTNREEEPHVATMALNLNGEKEEGKVGTILHEFGHALGLRHEHQHPDSGLVFNRRFLRQEWTDEYIQSQWLPYGIDKRRTEPYDRYSVMHYQIDKEETKNLRKSIKRNNCLSAGDKARLMAMYLEKEAKPKVPAPPQTTRATTIKKTRPPLGERSIPKKSIPTATVKYGGREYEYATEYTDRKGRKKKVTPFQQKLMQWILT</sequence>
<comment type="caution">
    <text evidence="3">The sequence shown here is derived from an EMBL/GenBank/DDBJ whole genome shotgun (WGS) entry which is preliminary data.</text>
</comment>
<evidence type="ECO:0000259" key="2">
    <source>
        <dbReference type="SMART" id="SM00235"/>
    </source>
</evidence>
<keyword evidence="1" id="KW-0378">Hydrolase</keyword>
<evidence type="ECO:0000256" key="1">
    <source>
        <dbReference type="RuleBase" id="RU361183"/>
    </source>
</evidence>
<dbReference type="EMBL" id="JAQQWN010000002">
    <property type="protein sequence ID" value="KAK8094792.1"/>
    <property type="molecule type" value="Genomic_DNA"/>
</dbReference>
<feature type="domain" description="Peptidase metallopeptidase" evidence="2">
    <location>
        <begin position="16"/>
        <end position="155"/>
    </location>
</feature>
<evidence type="ECO:0000313" key="4">
    <source>
        <dbReference type="Proteomes" id="UP001433268"/>
    </source>
</evidence>
<keyword evidence="4" id="KW-1185">Reference proteome</keyword>
<dbReference type="Pfam" id="PF01400">
    <property type="entry name" value="Astacin"/>
    <property type="match status" value="1"/>
</dbReference>
<dbReference type="SUPFAM" id="SSF55486">
    <property type="entry name" value="Metalloproteases ('zincins'), catalytic domain"/>
    <property type="match status" value="1"/>
</dbReference>
<gene>
    <name evidence="3" type="ORF">PG997_001477</name>
</gene>
<keyword evidence="1" id="KW-0479">Metal-binding</keyword>
<organism evidence="3 4">
    <name type="scientific">Apiospora hydei</name>
    <dbReference type="NCBI Taxonomy" id="1337664"/>
    <lineage>
        <taxon>Eukaryota</taxon>
        <taxon>Fungi</taxon>
        <taxon>Dikarya</taxon>
        <taxon>Ascomycota</taxon>
        <taxon>Pezizomycotina</taxon>
        <taxon>Sordariomycetes</taxon>
        <taxon>Xylariomycetidae</taxon>
        <taxon>Amphisphaeriales</taxon>
        <taxon>Apiosporaceae</taxon>
        <taxon>Apiospora</taxon>
    </lineage>
</organism>
<dbReference type="PRINTS" id="PR00480">
    <property type="entry name" value="ASTACIN"/>
</dbReference>
<protein>
    <recommendedName>
        <fullName evidence="1">Metalloendopeptidase</fullName>
        <ecNumber evidence="1">3.4.24.-</ecNumber>
    </recommendedName>
</protein>
<dbReference type="EC" id="3.4.24.-" evidence="1"/>
<keyword evidence="1" id="KW-0645">Protease</keyword>
<dbReference type="GeneID" id="92038852"/>
<accession>A0ABR1XDT3</accession>
<dbReference type="InterPro" id="IPR006026">
    <property type="entry name" value="Peptidase_Metallo"/>
</dbReference>